<dbReference type="Gene3D" id="1.10.150.130">
    <property type="match status" value="1"/>
</dbReference>
<keyword evidence="2" id="KW-0229">DNA integration</keyword>
<feature type="domain" description="Tyr recombinase" evidence="6">
    <location>
        <begin position="130"/>
        <end position="318"/>
    </location>
</feature>
<dbReference type="PATRIC" id="fig|695563.3.peg.344"/>
<dbReference type="Pfam" id="PF00589">
    <property type="entry name" value="Phage_integrase"/>
    <property type="match status" value="1"/>
</dbReference>
<gene>
    <name evidence="8" type="ORF">IV44_GL000314</name>
</gene>
<dbReference type="SUPFAM" id="SSF56349">
    <property type="entry name" value="DNA breaking-rejoining enzymes"/>
    <property type="match status" value="1"/>
</dbReference>
<evidence type="ECO:0000259" key="7">
    <source>
        <dbReference type="PROSITE" id="PS51900"/>
    </source>
</evidence>
<dbReference type="InterPro" id="IPR004107">
    <property type="entry name" value="Integrase_SAM-like_N"/>
</dbReference>
<evidence type="ECO:0000256" key="1">
    <source>
        <dbReference type="ARBA" id="ARBA00008857"/>
    </source>
</evidence>
<evidence type="ECO:0000259" key="6">
    <source>
        <dbReference type="PROSITE" id="PS51898"/>
    </source>
</evidence>
<dbReference type="InterPro" id="IPR011010">
    <property type="entry name" value="DNA_brk_join_enz"/>
</dbReference>
<dbReference type="InterPro" id="IPR010998">
    <property type="entry name" value="Integrase_recombinase_N"/>
</dbReference>
<dbReference type="InterPro" id="IPR050090">
    <property type="entry name" value="Tyrosine_recombinase_XerCD"/>
</dbReference>
<dbReference type="PANTHER" id="PTHR30349:SF41">
    <property type="entry name" value="INTEGRASE_RECOMBINASE PROTEIN MJ0367-RELATED"/>
    <property type="match status" value="1"/>
</dbReference>
<comment type="caution">
    <text evidence="8">The sequence shown here is derived from an EMBL/GenBank/DDBJ whole genome shotgun (WGS) entry which is preliminary data.</text>
</comment>
<proteinExistence type="inferred from homology"/>
<dbReference type="GO" id="GO:0015074">
    <property type="term" value="P:DNA integration"/>
    <property type="evidence" value="ECO:0007669"/>
    <property type="project" value="UniProtKB-KW"/>
</dbReference>
<accession>A0A0R2L0E1</accession>
<reference evidence="8 9" key="1">
    <citation type="journal article" date="2015" name="Genome Announc.">
        <title>Expanding the biotechnology potential of lactobacilli through comparative genomics of 213 strains and associated genera.</title>
        <authorList>
            <person name="Sun Z."/>
            <person name="Harris H.M."/>
            <person name="McCann A."/>
            <person name="Guo C."/>
            <person name="Argimon S."/>
            <person name="Zhang W."/>
            <person name="Yang X."/>
            <person name="Jeffery I.B."/>
            <person name="Cooney J.C."/>
            <person name="Kagawa T.F."/>
            <person name="Liu W."/>
            <person name="Song Y."/>
            <person name="Salvetti E."/>
            <person name="Wrobel A."/>
            <person name="Rasinkangas P."/>
            <person name="Parkhill J."/>
            <person name="Rea M.C."/>
            <person name="O'Sullivan O."/>
            <person name="Ritari J."/>
            <person name="Douillard F.P."/>
            <person name="Paul Ross R."/>
            <person name="Yang R."/>
            <person name="Briner A.E."/>
            <person name="Felis G.E."/>
            <person name="de Vos W.M."/>
            <person name="Barrangou R."/>
            <person name="Klaenhammer T.R."/>
            <person name="Caufield P.W."/>
            <person name="Cui Y."/>
            <person name="Zhang H."/>
            <person name="O'Toole P.W."/>
        </authorList>
    </citation>
    <scope>NUCLEOTIDE SEQUENCE [LARGE SCALE GENOMIC DNA]</scope>
    <source>
        <strain evidence="8 9">DSM 16698</strain>
    </source>
</reference>
<dbReference type="EMBL" id="JQBQ01000014">
    <property type="protein sequence ID" value="KRN92183.1"/>
    <property type="molecule type" value="Genomic_DNA"/>
</dbReference>
<feature type="domain" description="Core-binding (CB)" evidence="7">
    <location>
        <begin position="30"/>
        <end position="109"/>
    </location>
</feature>
<evidence type="ECO:0000313" key="9">
    <source>
        <dbReference type="Proteomes" id="UP000051529"/>
    </source>
</evidence>
<keyword evidence="4" id="KW-0233">DNA recombination</keyword>
<dbReference type="PROSITE" id="PS51898">
    <property type="entry name" value="TYR_RECOMBINASE"/>
    <property type="match status" value="1"/>
</dbReference>
<dbReference type="AlphaFoldDB" id="A0A0R2L0E1"/>
<dbReference type="Pfam" id="PF02899">
    <property type="entry name" value="Phage_int_SAM_1"/>
    <property type="match status" value="1"/>
</dbReference>
<protein>
    <submittedName>
        <fullName evidence="8">Integrase</fullName>
    </submittedName>
</protein>
<evidence type="ECO:0000256" key="4">
    <source>
        <dbReference type="ARBA" id="ARBA00023172"/>
    </source>
</evidence>
<dbReference type="PROSITE" id="PS51900">
    <property type="entry name" value="CB"/>
    <property type="match status" value="1"/>
</dbReference>
<evidence type="ECO:0000313" key="8">
    <source>
        <dbReference type="EMBL" id="KRN92183.1"/>
    </source>
</evidence>
<dbReference type="InterPro" id="IPR002104">
    <property type="entry name" value="Integrase_catalytic"/>
</dbReference>
<dbReference type="GO" id="GO:0003677">
    <property type="term" value="F:DNA binding"/>
    <property type="evidence" value="ECO:0007669"/>
    <property type="project" value="UniProtKB-UniRule"/>
</dbReference>
<evidence type="ECO:0000256" key="5">
    <source>
        <dbReference type="PROSITE-ProRule" id="PRU01248"/>
    </source>
</evidence>
<evidence type="ECO:0000256" key="3">
    <source>
        <dbReference type="ARBA" id="ARBA00023125"/>
    </source>
</evidence>
<keyword evidence="3 5" id="KW-0238">DNA-binding</keyword>
<dbReference type="InterPro" id="IPR013762">
    <property type="entry name" value="Integrase-like_cat_sf"/>
</dbReference>
<dbReference type="GO" id="GO:0006310">
    <property type="term" value="P:DNA recombination"/>
    <property type="evidence" value="ECO:0007669"/>
    <property type="project" value="UniProtKB-KW"/>
</dbReference>
<comment type="similarity">
    <text evidence="1">Belongs to the 'phage' integrase family.</text>
</comment>
<organism evidence="8 9">
    <name type="scientific">Lactobacillus amylovorus subsp. animalium DSM 16698</name>
    <dbReference type="NCBI Taxonomy" id="695563"/>
    <lineage>
        <taxon>Bacteria</taxon>
        <taxon>Bacillati</taxon>
        <taxon>Bacillota</taxon>
        <taxon>Bacilli</taxon>
        <taxon>Lactobacillales</taxon>
        <taxon>Lactobacillaceae</taxon>
        <taxon>Lactobacillus</taxon>
        <taxon>Lactobacillus amylovorus subsp. animalium</taxon>
    </lineage>
</organism>
<dbReference type="Gene3D" id="1.10.443.10">
    <property type="entry name" value="Intergrase catalytic core"/>
    <property type="match status" value="1"/>
</dbReference>
<name>A0A0R2L0E1_LACAM</name>
<dbReference type="InterPro" id="IPR044068">
    <property type="entry name" value="CB"/>
</dbReference>
<sequence length="329" mass="37645">MMTKNELERLDINPDFQKNTSTNQLIFQQSKLEDLFKQFIVFIDATPNTIRTYRGSLKQWFIYLRQNQIVQPTAETVRQYRDYLQENGKKPTTVKNYIIAVKRFFSWTEEAGLYPNVAKHIKSGHISKNFKKDYLTGSQARQILNGIDRSTVKGKRDYAMLVTMLTMGLRTIEVTRANIEDIRIKGNTTVLYVQGKGHNEKDDLIRMPQHVESAIRDYLSVRRAKDLSEPLFTSTSNHNANGRMTTRSIRRVVKTAFISAGYDSPRLTAHSTRHTAATLSLLNGATLQQTQELLRHRNIGTTEVYAHNIDAMTNPAANDVEEAIFGKSI</sequence>
<dbReference type="Proteomes" id="UP000051529">
    <property type="component" value="Unassembled WGS sequence"/>
</dbReference>
<dbReference type="PANTHER" id="PTHR30349">
    <property type="entry name" value="PHAGE INTEGRASE-RELATED"/>
    <property type="match status" value="1"/>
</dbReference>
<evidence type="ECO:0000256" key="2">
    <source>
        <dbReference type="ARBA" id="ARBA00022908"/>
    </source>
</evidence>